<feature type="transmembrane region" description="Helical" evidence="6">
    <location>
        <begin position="114"/>
        <end position="133"/>
    </location>
</feature>
<reference evidence="8" key="1">
    <citation type="submission" date="2020-05" db="EMBL/GenBank/DDBJ databases">
        <authorList>
            <person name="Chiriac C."/>
            <person name="Salcher M."/>
            <person name="Ghai R."/>
            <person name="Kavagutti S V."/>
        </authorList>
    </citation>
    <scope>NUCLEOTIDE SEQUENCE</scope>
</reference>
<organism evidence="8">
    <name type="scientific">freshwater metagenome</name>
    <dbReference type="NCBI Taxonomy" id="449393"/>
    <lineage>
        <taxon>unclassified sequences</taxon>
        <taxon>metagenomes</taxon>
        <taxon>ecological metagenomes</taxon>
    </lineage>
</organism>
<dbReference type="Pfam" id="PF01810">
    <property type="entry name" value="LysE"/>
    <property type="match status" value="1"/>
</dbReference>
<evidence type="ECO:0000313" key="8">
    <source>
        <dbReference type="EMBL" id="CAB4569626.1"/>
    </source>
</evidence>
<dbReference type="InterPro" id="IPR001123">
    <property type="entry name" value="LeuE-type"/>
</dbReference>
<name>A0A6J6E1J9_9ZZZZ</name>
<dbReference type="GO" id="GO:0005886">
    <property type="term" value="C:plasma membrane"/>
    <property type="evidence" value="ECO:0007669"/>
    <property type="project" value="UniProtKB-SubCell"/>
</dbReference>
<keyword evidence="3 6" id="KW-0812">Transmembrane</keyword>
<dbReference type="PANTHER" id="PTHR30086">
    <property type="entry name" value="ARGININE EXPORTER PROTEIN ARGO"/>
    <property type="match status" value="1"/>
</dbReference>
<dbReference type="AlphaFoldDB" id="A0A6J6E1J9"/>
<feature type="transmembrane region" description="Helical" evidence="6">
    <location>
        <begin position="187"/>
        <end position="204"/>
    </location>
</feature>
<sequence>MPSTSNLLGFLLLAIVIIVVPGPSVLFAIGRALVLGTKLAVLSVLGNAFGVGLQIIVVALGLGVLIQEQPGALFTIKIAGAIVIAFLGLRAFVGRANLEIAEDKSSSSTTVIKQSVVVGITNAKTFVFFIAALPSFVSPADGSPIVQMLILGLIFSIIGIASDMVYAVAAGKARDWLSTSSQRLAGFRGAGGIALFLLGVYMLLEALDFF</sequence>
<feature type="transmembrane region" description="Helical" evidence="6">
    <location>
        <begin position="72"/>
        <end position="93"/>
    </location>
</feature>
<dbReference type="EMBL" id="CAEZTO010000005">
    <property type="protein sequence ID" value="CAB4569626.1"/>
    <property type="molecule type" value="Genomic_DNA"/>
</dbReference>
<dbReference type="GO" id="GO:0015171">
    <property type="term" value="F:amino acid transmembrane transporter activity"/>
    <property type="evidence" value="ECO:0007669"/>
    <property type="project" value="TreeGrafter"/>
</dbReference>
<evidence type="ECO:0000256" key="2">
    <source>
        <dbReference type="ARBA" id="ARBA00022475"/>
    </source>
</evidence>
<keyword evidence="2" id="KW-1003">Cell membrane</keyword>
<evidence type="ECO:0000313" key="7">
    <source>
        <dbReference type="EMBL" id="CAB4540673.1"/>
    </source>
</evidence>
<gene>
    <name evidence="7" type="ORF">UFOPK1503_00208</name>
    <name evidence="8" type="ORF">UFOPK1693_00587</name>
</gene>
<feature type="transmembrane region" description="Helical" evidence="6">
    <location>
        <begin position="145"/>
        <end position="166"/>
    </location>
</feature>
<keyword evidence="5 6" id="KW-0472">Membrane</keyword>
<dbReference type="EMBL" id="CAEZST010000002">
    <property type="protein sequence ID" value="CAB4540673.1"/>
    <property type="molecule type" value="Genomic_DNA"/>
</dbReference>
<evidence type="ECO:0000256" key="5">
    <source>
        <dbReference type="ARBA" id="ARBA00023136"/>
    </source>
</evidence>
<feature type="transmembrane region" description="Helical" evidence="6">
    <location>
        <begin position="41"/>
        <end position="66"/>
    </location>
</feature>
<dbReference type="PANTHER" id="PTHR30086:SF20">
    <property type="entry name" value="ARGININE EXPORTER PROTEIN ARGO-RELATED"/>
    <property type="match status" value="1"/>
</dbReference>
<feature type="transmembrane region" description="Helical" evidence="6">
    <location>
        <begin position="6"/>
        <end position="29"/>
    </location>
</feature>
<accession>A0A6J6E1J9</accession>
<evidence type="ECO:0000256" key="4">
    <source>
        <dbReference type="ARBA" id="ARBA00022989"/>
    </source>
</evidence>
<proteinExistence type="predicted"/>
<protein>
    <submittedName>
        <fullName evidence="8">Unannotated protein</fullName>
    </submittedName>
</protein>
<comment type="subcellular location">
    <subcellularLocation>
        <location evidence="1">Cell membrane</location>
        <topology evidence="1">Multi-pass membrane protein</topology>
    </subcellularLocation>
</comment>
<evidence type="ECO:0000256" key="3">
    <source>
        <dbReference type="ARBA" id="ARBA00022692"/>
    </source>
</evidence>
<evidence type="ECO:0000256" key="6">
    <source>
        <dbReference type="SAM" id="Phobius"/>
    </source>
</evidence>
<keyword evidence="4 6" id="KW-1133">Transmembrane helix</keyword>
<evidence type="ECO:0000256" key="1">
    <source>
        <dbReference type="ARBA" id="ARBA00004651"/>
    </source>
</evidence>